<dbReference type="InterPro" id="IPR002104">
    <property type="entry name" value="Integrase_catalytic"/>
</dbReference>
<comment type="similarity">
    <text evidence="1">Belongs to the 'phage' integrase family.</text>
</comment>
<dbReference type="RefSeq" id="WP_069561063.1">
    <property type="nucleotide sequence ID" value="NZ_AP022642.1"/>
</dbReference>
<dbReference type="InterPro" id="IPR050090">
    <property type="entry name" value="Tyrosine_recombinase_XerCD"/>
</dbReference>
<gene>
    <name evidence="8" type="ORF">PtoMrB4_23030</name>
</gene>
<dbReference type="InterPro" id="IPR044068">
    <property type="entry name" value="CB"/>
</dbReference>
<evidence type="ECO:0000256" key="3">
    <source>
        <dbReference type="ARBA" id="ARBA00023125"/>
    </source>
</evidence>
<evidence type="ECO:0000256" key="5">
    <source>
        <dbReference type="PROSITE-ProRule" id="PRU01248"/>
    </source>
</evidence>
<reference evidence="8 9" key="1">
    <citation type="journal article" date="2020" name="Microbiol. Resour. Announc.">
        <title>Complete genome sequence of Pseudomonas otitidis strain MrB4, isolated from Lake Biwa in Japan.</title>
        <authorList>
            <person name="Miyazaki K."/>
            <person name="Hase E."/>
            <person name="Maruya T."/>
        </authorList>
    </citation>
    <scope>NUCLEOTIDE SEQUENCE [LARGE SCALE GENOMIC DNA]</scope>
    <source>
        <strain evidence="8 9">MrB4</strain>
    </source>
</reference>
<evidence type="ECO:0000259" key="7">
    <source>
        <dbReference type="PROSITE" id="PS51900"/>
    </source>
</evidence>
<dbReference type="Proteomes" id="UP000501237">
    <property type="component" value="Chromosome"/>
</dbReference>
<dbReference type="PANTHER" id="PTHR30349:SF41">
    <property type="entry name" value="INTEGRASE_RECOMBINASE PROTEIN MJ0367-RELATED"/>
    <property type="match status" value="1"/>
</dbReference>
<feature type="domain" description="Tyr recombinase" evidence="6">
    <location>
        <begin position="164"/>
        <end position="349"/>
    </location>
</feature>
<dbReference type="Gene3D" id="1.10.443.10">
    <property type="entry name" value="Intergrase catalytic core"/>
    <property type="match status" value="1"/>
</dbReference>
<dbReference type="InterPro" id="IPR015094">
    <property type="entry name" value="Integrase_lambda-typ_DNA-bd_N"/>
</dbReference>
<proteinExistence type="inferred from homology"/>
<evidence type="ECO:0000256" key="1">
    <source>
        <dbReference type="ARBA" id="ARBA00008857"/>
    </source>
</evidence>
<dbReference type="GO" id="GO:0008907">
    <property type="term" value="F:integrase activity"/>
    <property type="evidence" value="ECO:0007669"/>
    <property type="project" value="InterPro"/>
</dbReference>
<dbReference type="GeneID" id="57397523"/>
<keyword evidence="4" id="KW-0233">DNA recombination</keyword>
<evidence type="ECO:0000313" key="8">
    <source>
        <dbReference type="EMBL" id="BCA28326.1"/>
    </source>
</evidence>
<evidence type="ECO:0000256" key="2">
    <source>
        <dbReference type="ARBA" id="ARBA00022908"/>
    </source>
</evidence>
<sequence>MRPRNRENRKLPPNLYVRRRKRKNGDVWVAYYYRGSDGKDVFLGNDLDMARIKWAEFEATEKPKDLRIMGAIFDRYLRDIVPKKAPRTQEDNKKEIKQLRIVFDEAPIDALTPAMIAQYRDGRSAKVRANREIATLSHVFNIAREWGLTTKENPCRGVRKNREKPRDYYAKDAVWDAVYARAVPELRDAMDLAYLTGQRPADVIMMRKTDIDGDYFEVKQGKTGHKVRVLMKIDGVLTSLGVLVARILARNEGFGSPYLILSDRGRHVSPSMLRDRWEAAREAAQKAAIEAGDPELGALIREFQFKDIRPKAATEINDLKEASRLLGHTEEEITKTVYVRRGAIAKPAK</sequence>
<dbReference type="Gene3D" id="1.10.150.130">
    <property type="match status" value="1"/>
</dbReference>
<dbReference type="EMBL" id="AP022642">
    <property type="protein sequence ID" value="BCA28326.1"/>
    <property type="molecule type" value="Genomic_DNA"/>
</dbReference>
<dbReference type="Pfam" id="PF09003">
    <property type="entry name" value="Arm-DNA-bind_1"/>
    <property type="match status" value="1"/>
</dbReference>
<name>A0A679GC88_9GAMM</name>
<dbReference type="InterPro" id="IPR013762">
    <property type="entry name" value="Integrase-like_cat_sf"/>
</dbReference>
<organism evidence="8 9">
    <name type="scientific">Metapseudomonas otitidis</name>
    <dbReference type="NCBI Taxonomy" id="319939"/>
    <lineage>
        <taxon>Bacteria</taxon>
        <taxon>Pseudomonadati</taxon>
        <taxon>Pseudomonadota</taxon>
        <taxon>Gammaproteobacteria</taxon>
        <taxon>Pseudomonadales</taxon>
        <taxon>Pseudomonadaceae</taxon>
        <taxon>Metapseudomonas</taxon>
    </lineage>
</organism>
<protein>
    <submittedName>
        <fullName evidence="8">Integrase</fullName>
    </submittedName>
</protein>
<evidence type="ECO:0000256" key="4">
    <source>
        <dbReference type="ARBA" id="ARBA00023172"/>
    </source>
</evidence>
<evidence type="ECO:0000259" key="6">
    <source>
        <dbReference type="PROSITE" id="PS51898"/>
    </source>
</evidence>
<dbReference type="InterPro" id="IPR010998">
    <property type="entry name" value="Integrase_recombinase_N"/>
</dbReference>
<dbReference type="PROSITE" id="PS51898">
    <property type="entry name" value="TYR_RECOMBINASE"/>
    <property type="match status" value="1"/>
</dbReference>
<dbReference type="AlphaFoldDB" id="A0A679GC88"/>
<evidence type="ECO:0000313" key="9">
    <source>
        <dbReference type="Proteomes" id="UP000501237"/>
    </source>
</evidence>
<dbReference type="Pfam" id="PF00589">
    <property type="entry name" value="Phage_integrase"/>
    <property type="match status" value="1"/>
</dbReference>
<dbReference type="InterPro" id="IPR011010">
    <property type="entry name" value="DNA_brk_join_enz"/>
</dbReference>
<dbReference type="KEGG" id="poj:PtoMrB4_23030"/>
<accession>A0A679GC88</accession>
<keyword evidence="2" id="KW-0229">DNA integration</keyword>
<feature type="domain" description="Core-binding (CB)" evidence="7">
    <location>
        <begin position="67"/>
        <end position="144"/>
    </location>
</feature>
<dbReference type="PANTHER" id="PTHR30349">
    <property type="entry name" value="PHAGE INTEGRASE-RELATED"/>
    <property type="match status" value="1"/>
</dbReference>
<dbReference type="PROSITE" id="PS51900">
    <property type="entry name" value="CB"/>
    <property type="match status" value="1"/>
</dbReference>
<keyword evidence="3 5" id="KW-0238">DNA-binding</keyword>
<dbReference type="GO" id="GO:0003677">
    <property type="term" value="F:DNA binding"/>
    <property type="evidence" value="ECO:0007669"/>
    <property type="project" value="UniProtKB-UniRule"/>
</dbReference>
<dbReference type="Gene3D" id="3.30.160.60">
    <property type="entry name" value="Classic Zinc Finger"/>
    <property type="match status" value="1"/>
</dbReference>
<dbReference type="SUPFAM" id="SSF56349">
    <property type="entry name" value="DNA breaking-rejoining enzymes"/>
    <property type="match status" value="1"/>
</dbReference>
<dbReference type="GO" id="GO:0006310">
    <property type="term" value="P:DNA recombination"/>
    <property type="evidence" value="ECO:0007669"/>
    <property type="project" value="UniProtKB-KW"/>
</dbReference>